<protein>
    <submittedName>
        <fullName evidence="6">23S rRNA (Uracil(1939)-C(5))-methyltransferase RlmD</fullName>
        <ecNumber evidence="6">2.1.1.190</ecNumber>
    </submittedName>
</protein>
<sequence length="476" mass="52975">MGKSVSGCPYAKTCGGCQLQNLTYPQQLQYKQVKCIRLLGKFCHVEEILGMENPYHYRNKVQAAFARTRSGKIISGVYQAKSRRVVAVERCLIEDEKADEVIGTVRTLLGQFRLTPYDPDRQTGFLRHVLVKRGFQSRQLMVVLVTGSPAFPHKRDFLAALLKRHPEITTVLQNVNGAHTGMVLGARETVLYGPGKIEERLGGCTFQISARAFYQINPVQTEVLYRKALEFAALRGTETVIDAYCGTGTIGIFAAKHAKTVIGVELNGDAVADARENARRNGIQNIRFIEADAGEFLTGMAAAGEHADVVLLDPPRAGSSLPFLRSLVSLVPARVVYISCNPETQQRDLLYLCRHGYRVRKIQPVDMFPHTNHVETVVLLSKGEIDSKKVRVEFSLEDMDMSSFQKGATYEQIKAYVLEHTGLKVSSLYISQIKRKCGLDVGQNYNLSKKEDAKVPKCPPEKEAAITEALKYFGMI</sequence>
<evidence type="ECO:0000256" key="4">
    <source>
        <dbReference type="PROSITE-ProRule" id="PRU01024"/>
    </source>
</evidence>
<dbReference type="InterPro" id="IPR010280">
    <property type="entry name" value="U5_MeTrfase_fam"/>
</dbReference>
<evidence type="ECO:0000256" key="5">
    <source>
        <dbReference type="PROSITE-ProRule" id="PRU10015"/>
    </source>
</evidence>
<reference evidence="6" key="2">
    <citation type="journal article" date="2021" name="PeerJ">
        <title>Extensive microbial diversity within the chicken gut microbiome revealed by metagenomics and culture.</title>
        <authorList>
            <person name="Gilroy R."/>
            <person name="Ravi A."/>
            <person name="Getino M."/>
            <person name="Pursley I."/>
            <person name="Horton D.L."/>
            <person name="Alikhan N.F."/>
            <person name="Baker D."/>
            <person name="Gharbi K."/>
            <person name="Hall N."/>
            <person name="Watson M."/>
            <person name="Adriaenssens E.M."/>
            <person name="Foster-Nyarko E."/>
            <person name="Jarju S."/>
            <person name="Secka A."/>
            <person name="Antonio M."/>
            <person name="Oren A."/>
            <person name="Chaudhuri R.R."/>
            <person name="La Ragione R."/>
            <person name="Hildebrand F."/>
            <person name="Pallen M.J."/>
        </authorList>
    </citation>
    <scope>NUCLEOTIDE SEQUENCE</scope>
    <source>
        <strain evidence="6">ChiGjej1B1-19959</strain>
    </source>
</reference>
<feature type="active site" description="Nucleophile" evidence="4">
    <location>
        <position position="340"/>
    </location>
</feature>
<dbReference type="InterPro" id="IPR030390">
    <property type="entry name" value="MeTrfase_TrmA_AS"/>
</dbReference>
<dbReference type="PROSITE" id="PS01231">
    <property type="entry name" value="TRMA_2"/>
    <property type="match status" value="1"/>
</dbReference>
<dbReference type="PANTHER" id="PTHR11061:SF30">
    <property type="entry name" value="TRNA (URACIL(54)-C(5))-METHYLTRANSFERASE"/>
    <property type="match status" value="1"/>
</dbReference>
<dbReference type="GO" id="GO:0070475">
    <property type="term" value="P:rRNA base methylation"/>
    <property type="evidence" value="ECO:0007669"/>
    <property type="project" value="TreeGrafter"/>
</dbReference>
<reference evidence="6" key="1">
    <citation type="submission" date="2020-10" db="EMBL/GenBank/DDBJ databases">
        <authorList>
            <person name="Gilroy R."/>
        </authorList>
    </citation>
    <scope>NUCLEOTIDE SEQUENCE</scope>
    <source>
        <strain evidence="6">ChiGjej1B1-19959</strain>
    </source>
</reference>
<dbReference type="AlphaFoldDB" id="A0A9D1LDF4"/>
<comment type="caution">
    <text evidence="6">The sequence shown here is derived from an EMBL/GenBank/DDBJ whole genome shotgun (WGS) entry which is preliminary data.</text>
</comment>
<feature type="binding site" evidence="4">
    <location>
        <position position="215"/>
    </location>
    <ligand>
        <name>S-adenosyl-L-methionine</name>
        <dbReference type="ChEBI" id="CHEBI:59789"/>
    </ligand>
</feature>
<dbReference type="SUPFAM" id="SSF53335">
    <property type="entry name" value="S-adenosyl-L-methionine-dependent methyltransferases"/>
    <property type="match status" value="1"/>
</dbReference>
<dbReference type="FunFam" id="2.40.50.1070:FF:000003">
    <property type="entry name" value="23S rRNA (Uracil-5-)-methyltransferase RumA"/>
    <property type="match status" value="1"/>
</dbReference>
<accession>A0A9D1LDF4</accession>
<dbReference type="GO" id="GO:0070041">
    <property type="term" value="F:rRNA (uridine-C5-)-methyltransferase activity"/>
    <property type="evidence" value="ECO:0007669"/>
    <property type="project" value="TreeGrafter"/>
</dbReference>
<evidence type="ECO:0000313" key="7">
    <source>
        <dbReference type="Proteomes" id="UP000824071"/>
    </source>
</evidence>
<keyword evidence="1 4" id="KW-0489">Methyltransferase</keyword>
<evidence type="ECO:0000256" key="3">
    <source>
        <dbReference type="ARBA" id="ARBA00022691"/>
    </source>
</evidence>
<dbReference type="EMBL" id="DVMW01000024">
    <property type="protein sequence ID" value="HIU35455.1"/>
    <property type="molecule type" value="Genomic_DNA"/>
</dbReference>
<dbReference type="NCBIfam" id="TIGR00479">
    <property type="entry name" value="rumA"/>
    <property type="match status" value="1"/>
</dbReference>
<evidence type="ECO:0000256" key="1">
    <source>
        <dbReference type="ARBA" id="ARBA00022603"/>
    </source>
</evidence>
<feature type="active site" evidence="5">
    <location>
        <position position="340"/>
    </location>
</feature>
<evidence type="ECO:0000256" key="2">
    <source>
        <dbReference type="ARBA" id="ARBA00022679"/>
    </source>
</evidence>
<dbReference type="PROSITE" id="PS51687">
    <property type="entry name" value="SAM_MT_RNA_M5U"/>
    <property type="match status" value="1"/>
</dbReference>
<feature type="binding site" evidence="4">
    <location>
        <position position="265"/>
    </location>
    <ligand>
        <name>S-adenosyl-L-methionine</name>
        <dbReference type="ChEBI" id="CHEBI:59789"/>
    </ligand>
</feature>
<dbReference type="InterPro" id="IPR030391">
    <property type="entry name" value="MeTrfase_TrmA_CS"/>
</dbReference>
<gene>
    <name evidence="6" type="primary">rlmD</name>
    <name evidence="6" type="ORF">IAC53_02470</name>
</gene>
<evidence type="ECO:0000313" key="6">
    <source>
        <dbReference type="EMBL" id="HIU35455.1"/>
    </source>
</evidence>
<dbReference type="Pfam" id="PF05958">
    <property type="entry name" value="tRNA_U5-meth_tr"/>
    <property type="match status" value="1"/>
</dbReference>
<organism evidence="6 7">
    <name type="scientific">Candidatus Fimenecus excrementigallinarum</name>
    <dbReference type="NCBI Taxonomy" id="2840816"/>
    <lineage>
        <taxon>Bacteria</taxon>
        <taxon>Bacillati</taxon>
        <taxon>Bacillota</taxon>
        <taxon>Clostridia</taxon>
        <taxon>Candidatus Fimenecus</taxon>
    </lineage>
</organism>
<keyword evidence="3 4" id="KW-0949">S-adenosyl-L-methionine</keyword>
<dbReference type="EC" id="2.1.1.190" evidence="6"/>
<dbReference type="InterPro" id="IPR029063">
    <property type="entry name" value="SAM-dependent_MTases_sf"/>
</dbReference>
<dbReference type="Gene3D" id="2.40.50.1070">
    <property type="match status" value="1"/>
</dbReference>
<dbReference type="PANTHER" id="PTHR11061">
    <property type="entry name" value="RNA M5U METHYLTRANSFERASE"/>
    <property type="match status" value="1"/>
</dbReference>
<dbReference type="Gene3D" id="3.40.50.150">
    <property type="entry name" value="Vaccinia Virus protein VP39"/>
    <property type="match status" value="1"/>
</dbReference>
<feature type="binding site" evidence="4">
    <location>
        <position position="313"/>
    </location>
    <ligand>
        <name>S-adenosyl-L-methionine</name>
        <dbReference type="ChEBI" id="CHEBI:59789"/>
    </ligand>
</feature>
<feature type="binding site" evidence="4">
    <location>
        <position position="244"/>
    </location>
    <ligand>
        <name>S-adenosyl-L-methionine</name>
        <dbReference type="ChEBI" id="CHEBI:59789"/>
    </ligand>
</feature>
<name>A0A9D1LDF4_9FIRM</name>
<comment type="similarity">
    <text evidence="4">Belongs to the class I-like SAM-binding methyltransferase superfamily. RNA M5U methyltransferase family.</text>
</comment>
<dbReference type="CDD" id="cd02440">
    <property type="entry name" value="AdoMet_MTases"/>
    <property type="match status" value="1"/>
</dbReference>
<keyword evidence="2 4" id="KW-0808">Transferase</keyword>
<dbReference type="Proteomes" id="UP000824071">
    <property type="component" value="Unassembled WGS sequence"/>
</dbReference>
<proteinExistence type="inferred from homology"/>
<dbReference type="PROSITE" id="PS01230">
    <property type="entry name" value="TRMA_1"/>
    <property type="match status" value="1"/>
</dbReference>
<dbReference type="FunFam" id="3.40.50.150:FF:000009">
    <property type="entry name" value="23S rRNA (Uracil(1939)-C(5))-methyltransferase RlmD"/>
    <property type="match status" value="1"/>
</dbReference>